<dbReference type="SUPFAM" id="SSF53955">
    <property type="entry name" value="Lysozyme-like"/>
    <property type="match status" value="1"/>
</dbReference>
<dbReference type="Gene3D" id="1.10.530.10">
    <property type="match status" value="1"/>
</dbReference>
<organism evidence="2 3">
    <name type="scientific">Thiothrix caldifontis</name>
    <dbReference type="NCBI Taxonomy" id="525918"/>
    <lineage>
        <taxon>Bacteria</taxon>
        <taxon>Pseudomonadati</taxon>
        <taxon>Pseudomonadota</taxon>
        <taxon>Gammaproteobacteria</taxon>
        <taxon>Thiotrichales</taxon>
        <taxon>Thiotrichaceae</taxon>
        <taxon>Thiothrix</taxon>
    </lineage>
</organism>
<dbReference type="InterPro" id="IPR023346">
    <property type="entry name" value="Lysozyme-like_dom_sf"/>
</dbReference>
<gene>
    <name evidence="2" type="ORF">SAMN05660964_00296</name>
</gene>
<name>A0A1H3W4N4_9GAMM</name>
<evidence type="ECO:0000313" key="2">
    <source>
        <dbReference type="EMBL" id="SDZ82053.1"/>
    </source>
</evidence>
<dbReference type="RefSeq" id="WP_093064676.1">
    <property type="nucleotide sequence ID" value="NZ_FNQP01000002.1"/>
</dbReference>
<keyword evidence="3" id="KW-1185">Reference proteome</keyword>
<dbReference type="GO" id="GO:0004568">
    <property type="term" value="F:chitinase activity"/>
    <property type="evidence" value="ECO:0007669"/>
    <property type="project" value="InterPro"/>
</dbReference>
<evidence type="ECO:0000313" key="3">
    <source>
        <dbReference type="Proteomes" id="UP000199397"/>
    </source>
</evidence>
<dbReference type="GO" id="GO:0016998">
    <property type="term" value="P:cell wall macromolecule catabolic process"/>
    <property type="evidence" value="ECO:0007669"/>
    <property type="project" value="InterPro"/>
</dbReference>
<protein>
    <submittedName>
        <fullName evidence="2">Chitinase class I</fullName>
    </submittedName>
</protein>
<dbReference type="Pfam" id="PF00182">
    <property type="entry name" value="Glyco_hydro_19"/>
    <property type="match status" value="1"/>
</dbReference>
<dbReference type="Proteomes" id="UP000199397">
    <property type="component" value="Unassembled WGS sequence"/>
</dbReference>
<dbReference type="STRING" id="525918.SAMN05660964_00296"/>
<proteinExistence type="predicted"/>
<evidence type="ECO:0000259" key="1">
    <source>
        <dbReference type="Pfam" id="PF00182"/>
    </source>
</evidence>
<sequence>MDKAIFYNAVRNAPFDGVLAKSQVEGMEAILTEWDKRKLSDARWLAYILATTYHETARTMQPIEEYGKGAGRKYGNTPYYGRGFVQLTWDYNYKTMGERLKVDLLNYPDKALDMPIATQILFEGMIHGLFTGVGLGKYFHEDSDWYNARKIVNGLDRAELIARYGRAFFFAVDIALKGEQTGKSMQDQLSDLIKEPVEGEIREIYREFGYGSLFM</sequence>
<accession>A0A1H3W4N4</accession>
<reference evidence="2 3" key="1">
    <citation type="submission" date="2016-10" db="EMBL/GenBank/DDBJ databases">
        <authorList>
            <person name="de Groot N.N."/>
        </authorList>
    </citation>
    <scope>NUCLEOTIDE SEQUENCE [LARGE SCALE GENOMIC DNA]</scope>
    <source>
        <strain evidence="2 3">DSM 21228</strain>
    </source>
</reference>
<feature type="domain" description="Glycoside hydrolase family 19 catalytic" evidence="1">
    <location>
        <begin position="77"/>
        <end position="112"/>
    </location>
</feature>
<dbReference type="GO" id="GO:0006032">
    <property type="term" value="P:chitin catabolic process"/>
    <property type="evidence" value="ECO:0007669"/>
    <property type="project" value="InterPro"/>
</dbReference>
<dbReference type="InterPro" id="IPR000726">
    <property type="entry name" value="Glyco_hydro_19_cat"/>
</dbReference>
<dbReference type="AlphaFoldDB" id="A0A1H3W4N4"/>
<dbReference type="EMBL" id="FNQP01000002">
    <property type="protein sequence ID" value="SDZ82053.1"/>
    <property type="molecule type" value="Genomic_DNA"/>
</dbReference>
<dbReference type="OrthoDB" id="1491023at2"/>